<accession>A0A8K0ACK6</accession>
<keyword evidence="1" id="KW-0472">Membrane</keyword>
<sequence length="176" mass="19511">MKLTVAAVLCVLALLYLHGPDQTSGLLGSRRRQVVARRRTTLLTTRRRTATRRYGSTCSQAYTCTRKFMFNNTLYSKNDAFTPVNAIDVNLCRADGTWCTYFKNCRTRYLANGKTLTTNLNDWTATHWGNVTTQPKPESVKVCDSAPGGMSQKGTAMTLVVSVTLGLVTGLCFLPR</sequence>
<feature type="transmembrane region" description="Helical" evidence="1">
    <location>
        <begin position="156"/>
        <end position="174"/>
    </location>
</feature>
<proteinExistence type="predicted"/>
<evidence type="ECO:0000313" key="4">
    <source>
        <dbReference type="Proteomes" id="UP000838412"/>
    </source>
</evidence>
<feature type="signal peptide" evidence="2">
    <location>
        <begin position="1"/>
        <end position="25"/>
    </location>
</feature>
<reference evidence="3" key="1">
    <citation type="submission" date="2022-01" db="EMBL/GenBank/DDBJ databases">
        <authorList>
            <person name="Braso-Vives M."/>
        </authorList>
    </citation>
    <scope>NUCLEOTIDE SEQUENCE</scope>
</reference>
<dbReference type="OrthoDB" id="10060354at2759"/>
<dbReference type="Proteomes" id="UP000838412">
    <property type="component" value="Chromosome 8"/>
</dbReference>
<keyword evidence="4" id="KW-1185">Reference proteome</keyword>
<keyword evidence="2" id="KW-0732">Signal</keyword>
<evidence type="ECO:0000256" key="1">
    <source>
        <dbReference type="SAM" id="Phobius"/>
    </source>
</evidence>
<keyword evidence="1" id="KW-1133">Transmembrane helix</keyword>
<evidence type="ECO:0000256" key="2">
    <source>
        <dbReference type="SAM" id="SignalP"/>
    </source>
</evidence>
<dbReference type="AlphaFoldDB" id="A0A8K0ACK6"/>
<organism evidence="3 4">
    <name type="scientific">Branchiostoma lanceolatum</name>
    <name type="common">Common lancelet</name>
    <name type="synonym">Amphioxus lanceolatum</name>
    <dbReference type="NCBI Taxonomy" id="7740"/>
    <lineage>
        <taxon>Eukaryota</taxon>
        <taxon>Metazoa</taxon>
        <taxon>Chordata</taxon>
        <taxon>Cephalochordata</taxon>
        <taxon>Leptocardii</taxon>
        <taxon>Amphioxiformes</taxon>
        <taxon>Branchiostomatidae</taxon>
        <taxon>Branchiostoma</taxon>
    </lineage>
</organism>
<evidence type="ECO:0000313" key="3">
    <source>
        <dbReference type="EMBL" id="CAH1271940.1"/>
    </source>
</evidence>
<keyword evidence="1" id="KW-0812">Transmembrane</keyword>
<feature type="chain" id="PRO_5035483172" evidence="2">
    <location>
        <begin position="26"/>
        <end position="176"/>
    </location>
</feature>
<name>A0A8K0ACK6_BRALA</name>
<protein>
    <submittedName>
        <fullName evidence="3">Hypp4735 protein</fullName>
    </submittedName>
</protein>
<dbReference type="EMBL" id="OV696693">
    <property type="protein sequence ID" value="CAH1271940.1"/>
    <property type="molecule type" value="Genomic_DNA"/>
</dbReference>
<gene>
    <name evidence="3" type="primary">Hypp4735</name>
    <name evidence="3" type="ORF">BLAG_LOCUS23755</name>
</gene>